<name>E7GLT9_CLOS6</name>
<gene>
    <name evidence="2" type="ORF">HMPREF9474_01884</name>
</gene>
<organism evidence="2 3">
    <name type="scientific">Clostridium symbiosum (strain WAL-14163)</name>
    <dbReference type="NCBI Taxonomy" id="742740"/>
    <lineage>
        <taxon>Bacteria</taxon>
        <taxon>Bacillati</taxon>
        <taxon>Bacillota</taxon>
        <taxon>Clostridia</taxon>
        <taxon>Lachnospirales</taxon>
        <taxon>Lachnospiraceae</taxon>
        <taxon>Otoolea</taxon>
    </lineage>
</organism>
<accession>E7GLT9</accession>
<evidence type="ECO:0000313" key="3">
    <source>
        <dbReference type="Proteomes" id="UP000002970"/>
    </source>
</evidence>
<feature type="coiled-coil region" evidence="1">
    <location>
        <begin position="92"/>
        <end position="144"/>
    </location>
</feature>
<dbReference type="AlphaFoldDB" id="E7GLT9"/>
<sequence>MFAFGSGGENYRTSMDTIERIEELKREIVKQKLLIESEEAKIEKVKRCCGVVAELLCAQCRELAEEVVWDILGHMIECSQKKISGNEKAGLKEAVKTLLEQEMKNLESLSADEEMWPHIDCRIQVNLDERLKKAQFELKGIENKMLDGTRAQLRKRAVQMEEMKSLCSRMEQAVLSIESWEKLYLMFMADMEIRRQSGMDDTFYLMEREDIRRKLQTCFEFTDIICRSLEERLRSSVRISVNNLGLLLAEHGFHFPKSLWNRTRTNIIYMGAIRLTEDMIEEINRYAAGIMFIEKHLHNIKLATDRVYRGQMELERLSGQSKTVKKLVV</sequence>
<evidence type="ECO:0000313" key="2">
    <source>
        <dbReference type="EMBL" id="EGA94223.1"/>
    </source>
</evidence>
<dbReference type="Proteomes" id="UP000002970">
    <property type="component" value="Unassembled WGS sequence"/>
</dbReference>
<dbReference type="EMBL" id="ADLQ01000045">
    <property type="protein sequence ID" value="EGA94223.1"/>
    <property type="molecule type" value="Genomic_DNA"/>
</dbReference>
<dbReference type="HOGENOM" id="CLU_881973_0_0_9"/>
<evidence type="ECO:0000256" key="1">
    <source>
        <dbReference type="SAM" id="Coils"/>
    </source>
</evidence>
<keyword evidence="1" id="KW-0175">Coiled coil</keyword>
<reference evidence="2 3" key="1">
    <citation type="submission" date="2010-12" db="EMBL/GenBank/DDBJ databases">
        <title>The Genome Sequence of Clostridium symbiosum strain WAL-14163.</title>
        <authorList>
            <person name="Earl A."/>
            <person name="Ward D."/>
            <person name="Feldgarden M."/>
            <person name="Gevers D."/>
            <person name="Finegold S.M."/>
            <person name="Summanen P.H."/>
            <person name="Molitoris D.R."/>
            <person name="Vaisanen M.L."/>
            <person name="Daigneault M."/>
            <person name="Young S.K."/>
            <person name="Zeng Q."/>
            <person name="Gargeya S."/>
            <person name="Fitzgerald M."/>
            <person name="Haas B."/>
            <person name="Abouelleil A."/>
            <person name="Alvarado L."/>
            <person name="Arachchi H.M."/>
            <person name="Berlin A."/>
            <person name="Brown A."/>
            <person name="Chapman S.B."/>
            <person name="Chen Z."/>
            <person name="Dunbar C."/>
            <person name="Freedman E."/>
            <person name="Gearin G."/>
            <person name="Gellesch M."/>
            <person name="Goldberg J."/>
            <person name="Griggs A."/>
            <person name="Gujja S."/>
            <person name="Heilman E."/>
            <person name="Heiman D."/>
            <person name="Howarth C."/>
            <person name="Larson L."/>
            <person name="Lui A."/>
            <person name="MacDonald P.J.P."/>
            <person name="Mehta T."/>
            <person name="Montmayeur A."/>
            <person name="Murphy C."/>
            <person name="Neiman D."/>
            <person name="Pearson M."/>
            <person name="Priest M."/>
            <person name="Roberts A."/>
            <person name="Saif S."/>
            <person name="Shea T."/>
            <person name="Shenoy N."/>
            <person name="Sisk P."/>
            <person name="Stolte C."/>
            <person name="Sykes S."/>
            <person name="White J."/>
            <person name="Yandava C."/>
            <person name="Nusbaum C."/>
            <person name="Birren B."/>
        </authorList>
    </citation>
    <scope>NUCLEOTIDE SEQUENCE [LARGE SCALE GENOMIC DNA]</scope>
    <source>
        <strain evidence="2 3">WAL-14163</strain>
    </source>
</reference>
<protein>
    <submittedName>
        <fullName evidence="2">Uncharacterized protein</fullName>
    </submittedName>
</protein>
<proteinExistence type="predicted"/>
<comment type="caution">
    <text evidence="2">The sequence shown here is derived from an EMBL/GenBank/DDBJ whole genome shotgun (WGS) entry which is preliminary data.</text>
</comment>
<keyword evidence="3" id="KW-1185">Reference proteome</keyword>